<keyword evidence="7" id="KW-0472">Membrane</keyword>
<feature type="transmembrane region" description="Helical" evidence="7">
    <location>
        <begin position="17"/>
        <end position="41"/>
    </location>
</feature>
<dbReference type="PRINTS" id="PR00727">
    <property type="entry name" value="LEADERPTASE"/>
</dbReference>
<organism evidence="9 10">
    <name type="scientific">Anaerotruncus colihominis</name>
    <dbReference type="NCBI Taxonomy" id="169435"/>
    <lineage>
        <taxon>Bacteria</taxon>
        <taxon>Bacillati</taxon>
        <taxon>Bacillota</taxon>
        <taxon>Clostridia</taxon>
        <taxon>Eubacteriales</taxon>
        <taxon>Oscillospiraceae</taxon>
        <taxon>Anaerotruncus</taxon>
    </lineage>
</organism>
<dbReference type="InterPro" id="IPR036286">
    <property type="entry name" value="LexA/Signal_pep-like_sf"/>
</dbReference>
<evidence type="ECO:0000256" key="5">
    <source>
        <dbReference type="ARBA" id="ARBA00022801"/>
    </source>
</evidence>
<evidence type="ECO:0000256" key="1">
    <source>
        <dbReference type="ARBA" id="ARBA00000677"/>
    </source>
</evidence>
<keyword evidence="7" id="KW-0645">Protease</keyword>
<dbReference type="GO" id="GO:0004252">
    <property type="term" value="F:serine-type endopeptidase activity"/>
    <property type="evidence" value="ECO:0007669"/>
    <property type="project" value="InterPro"/>
</dbReference>
<dbReference type="EMBL" id="VIQT01000002">
    <property type="protein sequence ID" value="NDO37716.1"/>
    <property type="molecule type" value="Genomic_DNA"/>
</dbReference>
<evidence type="ECO:0000256" key="3">
    <source>
        <dbReference type="ARBA" id="ARBA00009370"/>
    </source>
</evidence>
<keyword evidence="7" id="KW-1133">Transmembrane helix</keyword>
<comment type="subcellular location">
    <subcellularLocation>
        <location evidence="2">Cell membrane</location>
        <topology evidence="2">Single-pass type II membrane protein</topology>
    </subcellularLocation>
    <subcellularLocation>
        <location evidence="7">Membrane</location>
        <topology evidence="7">Single-pass type II membrane protein</topology>
    </subcellularLocation>
</comment>
<comment type="caution">
    <text evidence="9">The sequence shown here is derived from an EMBL/GenBank/DDBJ whole genome shotgun (WGS) entry which is preliminary data.</text>
</comment>
<gene>
    <name evidence="9" type="primary">lepB</name>
    <name evidence="9" type="ORF">FMM72_00385</name>
</gene>
<reference evidence="9 10" key="1">
    <citation type="submission" date="2019-06" db="EMBL/GenBank/DDBJ databases">
        <title>Draft genome sequences of 15 bacterial species constituting the stable defined intestinal microbiota of the GM15 gnotobiotic mouse model.</title>
        <authorList>
            <person name="Elie C."/>
            <person name="Mathieu A."/>
            <person name="Saliou A."/>
            <person name="Darnaud M."/>
            <person name="Leulier F."/>
            <person name="Tamellini A."/>
        </authorList>
    </citation>
    <scope>NUCLEOTIDE SEQUENCE [LARGE SCALE GENOMIC DNA]</scope>
    <source>
        <strain evidence="9 10">JM4-15</strain>
    </source>
</reference>
<name>A0A845SMQ6_9FIRM</name>
<evidence type="ECO:0000259" key="8">
    <source>
        <dbReference type="Pfam" id="PF10502"/>
    </source>
</evidence>
<evidence type="ECO:0000256" key="6">
    <source>
        <dbReference type="PIRSR" id="PIRSR600223-1"/>
    </source>
</evidence>
<dbReference type="PANTHER" id="PTHR43390:SF1">
    <property type="entry name" value="CHLOROPLAST PROCESSING PEPTIDASE"/>
    <property type="match status" value="1"/>
</dbReference>
<dbReference type="NCBIfam" id="TIGR02227">
    <property type="entry name" value="sigpep_I_bact"/>
    <property type="match status" value="1"/>
</dbReference>
<feature type="active site" evidence="6">
    <location>
        <position position="81"/>
    </location>
</feature>
<comment type="similarity">
    <text evidence="3 7">Belongs to the peptidase S26 family.</text>
</comment>
<dbReference type="SUPFAM" id="SSF51306">
    <property type="entry name" value="LexA/Signal peptidase"/>
    <property type="match status" value="1"/>
</dbReference>
<evidence type="ECO:0000256" key="7">
    <source>
        <dbReference type="RuleBase" id="RU362042"/>
    </source>
</evidence>
<dbReference type="PANTHER" id="PTHR43390">
    <property type="entry name" value="SIGNAL PEPTIDASE I"/>
    <property type="match status" value="1"/>
</dbReference>
<dbReference type="GO" id="GO:0005886">
    <property type="term" value="C:plasma membrane"/>
    <property type="evidence" value="ECO:0007669"/>
    <property type="project" value="UniProtKB-SubCell"/>
</dbReference>
<dbReference type="Pfam" id="PF10502">
    <property type="entry name" value="Peptidase_S26"/>
    <property type="match status" value="1"/>
</dbReference>
<dbReference type="RefSeq" id="WP_347561203.1">
    <property type="nucleotide sequence ID" value="NZ_VIQT01000002.1"/>
</dbReference>
<proteinExistence type="inferred from homology"/>
<keyword evidence="7" id="KW-0812">Transmembrane</keyword>
<dbReference type="PROSITE" id="PS00760">
    <property type="entry name" value="SPASE_I_2"/>
    <property type="match status" value="1"/>
</dbReference>
<evidence type="ECO:0000256" key="2">
    <source>
        <dbReference type="ARBA" id="ARBA00004401"/>
    </source>
</evidence>
<evidence type="ECO:0000256" key="4">
    <source>
        <dbReference type="ARBA" id="ARBA00013208"/>
    </source>
</evidence>
<dbReference type="InterPro" id="IPR019533">
    <property type="entry name" value="Peptidase_S26"/>
</dbReference>
<dbReference type="AlphaFoldDB" id="A0A845SMQ6"/>
<evidence type="ECO:0000313" key="10">
    <source>
        <dbReference type="Proteomes" id="UP000462501"/>
    </source>
</evidence>
<dbReference type="InterPro" id="IPR000223">
    <property type="entry name" value="Pept_S26A_signal_pept_1"/>
</dbReference>
<dbReference type="Gene3D" id="2.10.109.10">
    <property type="entry name" value="Umud Fragment, subunit A"/>
    <property type="match status" value="1"/>
</dbReference>
<dbReference type="CDD" id="cd06530">
    <property type="entry name" value="S26_SPase_I"/>
    <property type="match status" value="1"/>
</dbReference>
<dbReference type="GO" id="GO:0006465">
    <property type="term" value="P:signal peptide processing"/>
    <property type="evidence" value="ECO:0007669"/>
    <property type="project" value="InterPro"/>
</dbReference>
<evidence type="ECO:0000313" key="9">
    <source>
        <dbReference type="EMBL" id="NDO37716.1"/>
    </source>
</evidence>
<protein>
    <recommendedName>
        <fullName evidence="4 7">Signal peptidase I</fullName>
        <ecNumber evidence="4 7">3.4.21.89</ecNumber>
    </recommendedName>
</protein>
<dbReference type="GO" id="GO:0009003">
    <property type="term" value="F:signal peptidase activity"/>
    <property type="evidence" value="ECO:0007669"/>
    <property type="project" value="UniProtKB-EC"/>
</dbReference>
<dbReference type="Proteomes" id="UP000462501">
    <property type="component" value="Unassembled WGS sequence"/>
</dbReference>
<dbReference type="InterPro" id="IPR019757">
    <property type="entry name" value="Pept_S26A_signal_pept_1_Lys-AS"/>
</dbReference>
<feature type="active site" evidence="6">
    <location>
        <position position="45"/>
    </location>
</feature>
<feature type="domain" description="Peptidase S26" evidence="8">
    <location>
        <begin position="17"/>
        <end position="160"/>
    </location>
</feature>
<sequence length="169" mass="18814">MMCITTPSKHTISFSKAVLLMVLAIVLPCVIFQGVLMLMYVPSDSMAPTMANGDCLIGCRLAPDPQRGDIVVFQAEALMIKRVVGLPGEEVLISPNGKVYIDKVLLEEPYVVYQREGQEQTFQIPDGCFLLLGDNRQHSYDARYWDDPYIPREKIIAVAKYKIGGGCLE</sequence>
<keyword evidence="5 7" id="KW-0378">Hydrolase</keyword>
<comment type="catalytic activity">
    <reaction evidence="1 7">
        <text>Cleavage of hydrophobic, N-terminal signal or leader sequences from secreted and periplasmic proteins.</text>
        <dbReference type="EC" id="3.4.21.89"/>
    </reaction>
</comment>
<dbReference type="EC" id="3.4.21.89" evidence="4 7"/>
<accession>A0A845SMQ6</accession>